<sequence>MTCWLSNSRLAARSGHLHAFSVSGRDYLVNASTGQAFAAGEASPSQAAPSRAALSRAALDDLDTFGHLDAIAPAEDGAPDDTLPPTGIGSVLLNVTHHCNLACAYCVMAMPDLQHAYRDEMQSLREDTGRACIDFLAQAGYRDGVSITFFGGEPLLKFDLIVRLVDYAEATYPDRFRYQLITNGCLMRPPMYDFFRRHRFSVLWSLDGEPEVHDRLRRFKKDEGSVFAESFAALQAFRAACPECPVGVNITYFRQTLELPAAVRFFRSHGIDAIRMDRGLVPRDSPHAVGLDETAQAKAQLTEVADDYLAALLRGEVFSLNPFVNYMRVISKRLPRTRACNAGLDYVTIAATGEIYSCYKLLGLDDCRLGDVAHGYNREASLRLWERLNVGQRPGCSACWARFICAGGCAADNRHLNGSYIEPTRENCAIALHAIELAIHLYFALVESAPQTLKALLGAEHLAADDRPARCDDVHLGADGLVEIAETGASYRLNAPAALILSLCDGAHALDDISAHLAAHYGVPEALAAMDCREQIFRMAKAGLVTIPLGEACGSSHRLV</sequence>
<dbReference type="Pfam" id="PF04055">
    <property type="entry name" value="Radical_SAM"/>
    <property type="match status" value="1"/>
</dbReference>
<evidence type="ECO:0000256" key="1">
    <source>
        <dbReference type="ARBA" id="ARBA00001966"/>
    </source>
</evidence>
<protein>
    <submittedName>
        <fullName evidence="7">SPASM domain-containing protein</fullName>
    </submittedName>
</protein>
<reference evidence="7 8" key="1">
    <citation type="submission" date="2019-09" db="EMBL/GenBank/DDBJ databases">
        <title>Draft Whole-Genome sequence of Blastochloris sulfoviridis DSM 729.</title>
        <authorList>
            <person name="Meyer T.E."/>
            <person name="Kyndt J.A."/>
        </authorList>
    </citation>
    <scope>NUCLEOTIDE SEQUENCE [LARGE SCALE GENOMIC DNA]</scope>
    <source>
        <strain evidence="7 8">DSM 729</strain>
    </source>
</reference>
<name>A0A5M6HU75_9HYPH</name>
<comment type="caution">
    <text evidence="7">The sequence shown here is derived from an EMBL/GenBank/DDBJ whole genome shotgun (WGS) entry which is preliminary data.</text>
</comment>
<organism evidence="7 8">
    <name type="scientific">Blastochloris sulfoviridis</name>
    <dbReference type="NCBI Taxonomy" id="50712"/>
    <lineage>
        <taxon>Bacteria</taxon>
        <taxon>Pseudomonadati</taxon>
        <taxon>Pseudomonadota</taxon>
        <taxon>Alphaproteobacteria</taxon>
        <taxon>Hyphomicrobiales</taxon>
        <taxon>Blastochloridaceae</taxon>
        <taxon>Blastochloris</taxon>
    </lineage>
</organism>
<dbReference type="SFLD" id="SFLDS00029">
    <property type="entry name" value="Radical_SAM"/>
    <property type="match status" value="1"/>
</dbReference>
<evidence type="ECO:0000256" key="3">
    <source>
        <dbReference type="ARBA" id="ARBA00022723"/>
    </source>
</evidence>
<keyword evidence="4" id="KW-0408">Iron</keyword>
<feature type="domain" description="Radical SAM core" evidence="6">
    <location>
        <begin position="85"/>
        <end position="306"/>
    </location>
</feature>
<keyword evidence="3" id="KW-0479">Metal-binding</keyword>
<dbReference type="InterPro" id="IPR023885">
    <property type="entry name" value="4Fe4S-binding_SPASM_dom"/>
</dbReference>
<evidence type="ECO:0000259" key="6">
    <source>
        <dbReference type="PROSITE" id="PS51918"/>
    </source>
</evidence>
<dbReference type="GO" id="GO:0016491">
    <property type="term" value="F:oxidoreductase activity"/>
    <property type="evidence" value="ECO:0007669"/>
    <property type="project" value="InterPro"/>
</dbReference>
<dbReference type="Pfam" id="PF05402">
    <property type="entry name" value="PqqD"/>
    <property type="match status" value="1"/>
</dbReference>
<evidence type="ECO:0000256" key="5">
    <source>
        <dbReference type="ARBA" id="ARBA00023014"/>
    </source>
</evidence>
<dbReference type="SFLD" id="SFLDG01067">
    <property type="entry name" value="SPASM/twitch_domain_containing"/>
    <property type="match status" value="1"/>
</dbReference>
<proteinExistence type="predicted"/>
<dbReference type="NCBIfam" id="TIGR04085">
    <property type="entry name" value="rSAM_more_4Fe4S"/>
    <property type="match status" value="1"/>
</dbReference>
<dbReference type="PROSITE" id="PS51918">
    <property type="entry name" value="RADICAL_SAM"/>
    <property type="match status" value="1"/>
</dbReference>
<dbReference type="CDD" id="cd01335">
    <property type="entry name" value="Radical_SAM"/>
    <property type="match status" value="1"/>
</dbReference>
<gene>
    <name evidence="7" type="ORF">F1193_12130</name>
</gene>
<dbReference type="InterPro" id="IPR023867">
    <property type="entry name" value="Sulphatase_maturase_rSAM"/>
</dbReference>
<dbReference type="GO" id="GO:0051536">
    <property type="term" value="F:iron-sulfur cluster binding"/>
    <property type="evidence" value="ECO:0007669"/>
    <property type="project" value="UniProtKB-KW"/>
</dbReference>
<dbReference type="GO" id="GO:0046872">
    <property type="term" value="F:metal ion binding"/>
    <property type="evidence" value="ECO:0007669"/>
    <property type="project" value="UniProtKB-KW"/>
</dbReference>
<keyword evidence="5" id="KW-0411">Iron-sulfur</keyword>
<dbReference type="Gene3D" id="1.10.10.1150">
    <property type="entry name" value="Coenzyme PQQ synthesis protein D (PqqD)"/>
    <property type="match status" value="1"/>
</dbReference>
<dbReference type="InterPro" id="IPR013785">
    <property type="entry name" value="Aldolase_TIM"/>
</dbReference>
<keyword evidence="2" id="KW-0949">S-adenosyl-L-methionine</keyword>
<dbReference type="OrthoDB" id="9792276at2"/>
<keyword evidence="8" id="KW-1185">Reference proteome</keyword>
<evidence type="ECO:0000256" key="2">
    <source>
        <dbReference type="ARBA" id="ARBA00022691"/>
    </source>
</evidence>
<dbReference type="SUPFAM" id="SSF102114">
    <property type="entry name" value="Radical SAM enzymes"/>
    <property type="match status" value="1"/>
</dbReference>
<evidence type="ECO:0000313" key="7">
    <source>
        <dbReference type="EMBL" id="KAA5599484.1"/>
    </source>
</evidence>
<dbReference type="InterPro" id="IPR058240">
    <property type="entry name" value="rSAM_sf"/>
</dbReference>
<comment type="cofactor">
    <cofactor evidence="1">
        <name>[4Fe-4S] cluster</name>
        <dbReference type="ChEBI" id="CHEBI:49883"/>
    </cofactor>
</comment>
<dbReference type="PANTHER" id="PTHR43273:SF8">
    <property type="entry name" value="RADICAL SAM DOMAIN PROTEIN"/>
    <property type="match status" value="1"/>
</dbReference>
<dbReference type="InterPro" id="IPR008792">
    <property type="entry name" value="PQQD"/>
</dbReference>
<dbReference type="AlphaFoldDB" id="A0A5M6HU75"/>
<dbReference type="InterPro" id="IPR007197">
    <property type="entry name" value="rSAM"/>
</dbReference>
<evidence type="ECO:0000313" key="8">
    <source>
        <dbReference type="Proteomes" id="UP000323886"/>
    </source>
</evidence>
<dbReference type="EMBL" id="VWPL01000022">
    <property type="protein sequence ID" value="KAA5599484.1"/>
    <property type="molecule type" value="Genomic_DNA"/>
</dbReference>
<dbReference type="SFLD" id="SFLDG01386">
    <property type="entry name" value="main_SPASM_domain-containing"/>
    <property type="match status" value="1"/>
</dbReference>
<evidence type="ECO:0000256" key="4">
    <source>
        <dbReference type="ARBA" id="ARBA00023004"/>
    </source>
</evidence>
<dbReference type="PANTHER" id="PTHR43273">
    <property type="entry name" value="ANAEROBIC SULFATASE-MATURATING ENZYME HOMOLOG ASLB-RELATED"/>
    <property type="match status" value="1"/>
</dbReference>
<accession>A0A5M6HU75</accession>
<dbReference type="Proteomes" id="UP000323886">
    <property type="component" value="Unassembled WGS sequence"/>
</dbReference>
<dbReference type="SFLD" id="SFLDG01384">
    <property type="entry name" value="thioether_bond_formation_requi"/>
    <property type="match status" value="1"/>
</dbReference>
<dbReference type="Gene3D" id="3.20.20.70">
    <property type="entry name" value="Aldolase class I"/>
    <property type="match status" value="1"/>
</dbReference>
<dbReference type="InterPro" id="IPR041881">
    <property type="entry name" value="PqqD_sf"/>
</dbReference>